<evidence type="ECO:0000313" key="2">
    <source>
        <dbReference type="Proteomes" id="UP001501570"/>
    </source>
</evidence>
<evidence type="ECO:0008006" key="3">
    <source>
        <dbReference type="Google" id="ProtNLM"/>
    </source>
</evidence>
<dbReference type="RefSeq" id="WP_345631200.1">
    <property type="nucleotide sequence ID" value="NZ_BAABJQ010000010.1"/>
</dbReference>
<dbReference type="PROSITE" id="PS51318">
    <property type="entry name" value="TAT"/>
    <property type="match status" value="1"/>
</dbReference>
<dbReference type="EMBL" id="BAABJQ010000010">
    <property type="protein sequence ID" value="GAA5187946.1"/>
    <property type="molecule type" value="Genomic_DNA"/>
</dbReference>
<dbReference type="InterPro" id="IPR006311">
    <property type="entry name" value="TAT_signal"/>
</dbReference>
<protein>
    <recommendedName>
        <fullName evidence="3">MBL fold metallo-hydrolase</fullName>
    </recommendedName>
</protein>
<gene>
    <name evidence="1" type="ORF">GCM10023322_37450</name>
</gene>
<dbReference type="Pfam" id="PF13483">
    <property type="entry name" value="Lactamase_B_3"/>
    <property type="match status" value="1"/>
</dbReference>
<dbReference type="Proteomes" id="UP001501570">
    <property type="component" value="Unassembled WGS sequence"/>
</dbReference>
<dbReference type="PANTHER" id="PTHR43546:SF3">
    <property type="entry name" value="UPF0173 METAL-DEPENDENT HYDROLASE MJ1163"/>
    <property type="match status" value="1"/>
</dbReference>
<dbReference type="Gene3D" id="3.60.15.10">
    <property type="entry name" value="Ribonuclease Z/Hydroxyacylglutathione hydrolase-like"/>
    <property type="match status" value="1"/>
</dbReference>
<dbReference type="InterPro" id="IPR050114">
    <property type="entry name" value="UPF0173_UPF0282_UlaG_hydrolase"/>
</dbReference>
<reference evidence="2" key="1">
    <citation type="journal article" date="2019" name="Int. J. Syst. Evol. Microbiol.">
        <title>The Global Catalogue of Microorganisms (GCM) 10K type strain sequencing project: providing services to taxonomists for standard genome sequencing and annotation.</title>
        <authorList>
            <consortium name="The Broad Institute Genomics Platform"/>
            <consortium name="The Broad Institute Genome Sequencing Center for Infectious Disease"/>
            <person name="Wu L."/>
            <person name="Ma J."/>
        </authorList>
    </citation>
    <scope>NUCLEOTIDE SEQUENCE [LARGE SCALE GENOMIC DNA]</scope>
    <source>
        <strain evidence="2">JCM 18304</strain>
    </source>
</reference>
<dbReference type="PANTHER" id="PTHR43546">
    <property type="entry name" value="UPF0173 METAL-DEPENDENT HYDROLASE MJ1163-RELATED"/>
    <property type="match status" value="1"/>
</dbReference>
<evidence type="ECO:0000313" key="1">
    <source>
        <dbReference type="EMBL" id="GAA5187946.1"/>
    </source>
</evidence>
<keyword evidence="2" id="KW-1185">Reference proteome</keyword>
<name>A0ABP9RWN6_9ACTN</name>
<accession>A0ABP9RWN6</accession>
<dbReference type="InterPro" id="IPR036866">
    <property type="entry name" value="RibonucZ/Hydroxyglut_hydro"/>
</dbReference>
<comment type="caution">
    <text evidence="1">The sequence shown here is derived from an EMBL/GenBank/DDBJ whole genome shotgun (WGS) entry which is preliminary data.</text>
</comment>
<organism evidence="1 2">
    <name type="scientific">Rugosimonospora acidiphila</name>
    <dbReference type="NCBI Taxonomy" id="556531"/>
    <lineage>
        <taxon>Bacteria</taxon>
        <taxon>Bacillati</taxon>
        <taxon>Actinomycetota</taxon>
        <taxon>Actinomycetes</taxon>
        <taxon>Micromonosporales</taxon>
        <taxon>Micromonosporaceae</taxon>
        <taxon>Rugosimonospora</taxon>
    </lineage>
</organism>
<sequence>MRRSDDKPEGINRRGVLRAAVAGGAAAAIAGGVGGGLATATGAAAAPARPLTAAGVAMRWLGVAGWEITFDGHVLYFDPYVSRFDYTTNGGILAPNPAVVDNLLTTGRLAGPPELMMVSHSHWDHIADVPQLLSRAEWAGATIRTIGTDTQRNLLTAMGVSAGRMANFITASGGEDLTFQGGAYQVRVMRSLHSQSLGYGYFAPGIRVEPPATPKTTTDLVEGNTLAYQLTVPGRLKVLMFGGTNFVEKELEGLRPDVVSVCVTDFSSLDHYLERLLTVLGGPRYVIPVHNDDMVTGYDSPDLPKTIDRTPIDQLKKTVQSMGLKTQVVEPTHLRVLNF</sequence>
<proteinExistence type="predicted"/>
<dbReference type="SUPFAM" id="SSF56281">
    <property type="entry name" value="Metallo-hydrolase/oxidoreductase"/>
    <property type="match status" value="1"/>
</dbReference>